<keyword evidence="3" id="KW-1185">Reference proteome</keyword>
<dbReference type="EMBL" id="CP136891">
    <property type="protein sequence ID" value="WOK96653.1"/>
    <property type="molecule type" value="Genomic_DNA"/>
</dbReference>
<sequence>MNLRFQGAMILPDTRVLQVIYPLFIMKFLVNGSAVFTDFSGLQPDHTALHRHGADITISYANCIFTHIDMRVFFRTWCIPLLVVEYGTTFQRLDERSVPSQIQIATPSTSTAAGTTSDNSSCETYNLVPRPTPYDADPRYSGSQREGLVSRREKSMGHIKAVKKRNIAESEGYKLTHTESEKNLSTKACDAGFVITTSEDEDVCPTCLEVVYMNGWKEVTSVPSVEREWNFVRAHDDSAARHAILDECVCIAYATTVRSRCQQNERSVSTDHVFIIK</sequence>
<feature type="region of interest" description="Disordered" evidence="1">
    <location>
        <begin position="104"/>
        <end position="148"/>
    </location>
</feature>
<protein>
    <submittedName>
        <fullName evidence="2">E3 ubiquitin-protein ligase</fullName>
    </submittedName>
</protein>
<dbReference type="AlphaFoldDB" id="A0AAQ3Q3P6"/>
<name>A0AAQ3Q3P6_9LILI</name>
<proteinExistence type="predicted"/>
<evidence type="ECO:0000256" key="1">
    <source>
        <dbReference type="SAM" id="MobiDB-lite"/>
    </source>
</evidence>
<evidence type="ECO:0000313" key="2">
    <source>
        <dbReference type="EMBL" id="WOK96653.1"/>
    </source>
</evidence>
<feature type="compositionally biased region" description="Low complexity" evidence="1">
    <location>
        <begin position="105"/>
        <end position="121"/>
    </location>
</feature>
<organism evidence="2 3">
    <name type="scientific">Canna indica</name>
    <name type="common">Indian-shot</name>
    <dbReference type="NCBI Taxonomy" id="4628"/>
    <lineage>
        <taxon>Eukaryota</taxon>
        <taxon>Viridiplantae</taxon>
        <taxon>Streptophyta</taxon>
        <taxon>Embryophyta</taxon>
        <taxon>Tracheophyta</taxon>
        <taxon>Spermatophyta</taxon>
        <taxon>Magnoliopsida</taxon>
        <taxon>Liliopsida</taxon>
        <taxon>Zingiberales</taxon>
        <taxon>Cannaceae</taxon>
        <taxon>Canna</taxon>
    </lineage>
</organism>
<dbReference type="Proteomes" id="UP001327560">
    <property type="component" value="Chromosome 2"/>
</dbReference>
<gene>
    <name evidence="2" type="ORF">Cni_G05360</name>
</gene>
<evidence type="ECO:0000313" key="3">
    <source>
        <dbReference type="Proteomes" id="UP001327560"/>
    </source>
</evidence>
<reference evidence="2 3" key="1">
    <citation type="submission" date="2023-10" db="EMBL/GenBank/DDBJ databases">
        <title>Chromosome-scale genome assembly provides insights into flower coloration mechanisms of Canna indica.</title>
        <authorList>
            <person name="Li C."/>
        </authorList>
    </citation>
    <scope>NUCLEOTIDE SEQUENCE [LARGE SCALE GENOMIC DNA]</scope>
    <source>
        <tissue evidence="2">Flower</tissue>
    </source>
</reference>
<accession>A0AAQ3Q3P6</accession>